<comment type="caution">
    <text evidence="5">The sequence shown here is derived from an EMBL/GenBank/DDBJ whole genome shotgun (WGS) entry which is preliminary data.</text>
</comment>
<evidence type="ECO:0000313" key="6">
    <source>
        <dbReference type="Proteomes" id="UP001454036"/>
    </source>
</evidence>
<dbReference type="PANTHER" id="PTHR32054">
    <property type="entry name" value="HEAVY CHAIN, PUTATIVE, EXPRESSED-RELATED-RELATED"/>
    <property type="match status" value="1"/>
</dbReference>
<keyword evidence="2 3" id="KW-0175">Coiled coil</keyword>
<accession>A0AAV3PFB7</accession>
<gene>
    <name evidence="5" type="ORF">LIER_08179</name>
</gene>
<feature type="region of interest" description="Disordered" evidence="4">
    <location>
        <begin position="434"/>
        <end position="453"/>
    </location>
</feature>
<feature type="region of interest" description="Disordered" evidence="4">
    <location>
        <begin position="1"/>
        <end position="32"/>
    </location>
</feature>
<reference evidence="5 6" key="1">
    <citation type="submission" date="2024-01" db="EMBL/GenBank/DDBJ databases">
        <title>The complete chloroplast genome sequence of Lithospermum erythrorhizon: insights into the phylogenetic relationship among Boraginaceae species and the maternal lineages of purple gromwells.</title>
        <authorList>
            <person name="Okada T."/>
            <person name="Watanabe K."/>
        </authorList>
    </citation>
    <scope>NUCLEOTIDE SEQUENCE [LARGE SCALE GENOMIC DNA]</scope>
</reference>
<dbReference type="GO" id="GO:0005829">
    <property type="term" value="C:cytosol"/>
    <property type="evidence" value="ECO:0007669"/>
    <property type="project" value="TreeGrafter"/>
</dbReference>
<comment type="similarity">
    <text evidence="1">Belongs to the WEB family.</text>
</comment>
<sequence length="580" mass="64686">MSSENEDVGSVVMVETEGGMELACPEEKNEKVRGEIDTSAPFESVKEAATRFGGIGFWRPTSLKHHSSDNALEHDGEGFDISKLEEEAAQLQRDLIMKERETLDVLKELEKTKLIVEELKFEVNSEVSCDNNHTTSFGDSAHPDKEFLAPSENHPNVKSTEEGDHQEMVSDCNNCPSSASDFILKELKRAKLNLTRTTDDLVDIRTTVALYKQKIEKERVSMEMTRQRLLTNVSKISALEEELLQASQKLQIPCSADPAAITNELQRLSSETEQFKKMGEVARSEIMEAISEIEQTKTKLKTAGMRLIAAKKMKEAARASEAVALAEIKWLSASENSSSATQENSEGVTLTFEEYSSLVSKAREAEEAAKARVNDAMLLVDEADESKTKILKKIEETTEEVKSSKKALEDALDRVEAANSSKLIVEEALRKWRSERSQKKRTSRDTTKFKNSGVYHSRRDPALLDVNGIDLAPARDDFKPVLKSTLSIGQILSRKLLLTEEYENGVLARKSTGKRKVSLGQMLGKTGCEIQSDVIGGQENNPQQLPAKRKNFGFAKISFLRTKQSKKKKKRSTISCSRSI</sequence>
<dbReference type="Proteomes" id="UP001454036">
    <property type="component" value="Unassembled WGS sequence"/>
</dbReference>
<feature type="compositionally biased region" description="Basic and acidic residues" evidence="4">
    <location>
        <begin position="434"/>
        <end position="448"/>
    </location>
</feature>
<dbReference type="EMBL" id="BAABME010001309">
    <property type="protein sequence ID" value="GAA0148848.1"/>
    <property type="molecule type" value="Genomic_DNA"/>
</dbReference>
<evidence type="ECO:0000313" key="5">
    <source>
        <dbReference type="EMBL" id="GAA0148848.1"/>
    </source>
</evidence>
<feature type="coiled-coil region" evidence="3">
    <location>
        <begin position="380"/>
        <end position="418"/>
    </location>
</feature>
<evidence type="ECO:0000256" key="3">
    <source>
        <dbReference type="SAM" id="Coils"/>
    </source>
</evidence>
<feature type="compositionally biased region" description="Basic and acidic residues" evidence="4">
    <location>
        <begin position="159"/>
        <end position="168"/>
    </location>
</feature>
<name>A0AAV3PFB7_LITER</name>
<proteinExistence type="inferred from homology"/>
<dbReference type="PANTHER" id="PTHR32054:SF4">
    <property type="entry name" value="OS07G0677900 PROTEIN"/>
    <property type="match status" value="1"/>
</dbReference>
<protein>
    <recommendedName>
        <fullName evidence="7">WEB family protein</fullName>
    </recommendedName>
</protein>
<dbReference type="Pfam" id="PF05701">
    <property type="entry name" value="WEMBL"/>
    <property type="match status" value="2"/>
</dbReference>
<organism evidence="5 6">
    <name type="scientific">Lithospermum erythrorhizon</name>
    <name type="common">Purple gromwell</name>
    <name type="synonym">Lithospermum officinale var. erythrorhizon</name>
    <dbReference type="NCBI Taxonomy" id="34254"/>
    <lineage>
        <taxon>Eukaryota</taxon>
        <taxon>Viridiplantae</taxon>
        <taxon>Streptophyta</taxon>
        <taxon>Embryophyta</taxon>
        <taxon>Tracheophyta</taxon>
        <taxon>Spermatophyta</taxon>
        <taxon>Magnoliopsida</taxon>
        <taxon>eudicotyledons</taxon>
        <taxon>Gunneridae</taxon>
        <taxon>Pentapetalae</taxon>
        <taxon>asterids</taxon>
        <taxon>lamiids</taxon>
        <taxon>Boraginales</taxon>
        <taxon>Boraginaceae</taxon>
        <taxon>Boraginoideae</taxon>
        <taxon>Lithospermeae</taxon>
        <taxon>Lithospermum</taxon>
    </lineage>
</organism>
<dbReference type="GO" id="GO:0009904">
    <property type="term" value="P:chloroplast accumulation movement"/>
    <property type="evidence" value="ECO:0007669"/>
    <property type="project" value="TreeGrafter"/>
</dbReference>
<evidence type="ECO:0000256" key="4">
    <source>
        <dbReference type="SAM" id="MobiDB-lite"/>
    </source>
</evidence>
<evidence type="ECO:0008006" key="7">
    <source>
        <dbReference type="Google" id="ProtNLM"/>
    </source>
</evidence>
<evidence type="ECO:0000256" key="1">
    <source>
        <dbReference type="ARBA" id="ARBA00005485"/>
    </source>
</evidence>
<dbReference type="GO" id="GO:0009903">
    <property type="term" value="P:chloroplast avoidance movement"/>
    <property type="evidence" value="ECO:0007669"/>
    <property type="project" value="TreeGrafter"/>
</dbReference>
<dbReference type="InterPro" id="IPR008545">
    <property type="entry name" value="Web"/>
</dbReference>
<keyword evidence="6" id="KW-1185">Reference proteome</keyword>
<feature type="region of interest" description="Disordered" evidence="4">
    <location>
        <begin position="131"/>
        <end position="169"/>
    </location>
</feature>
<evidence type="ECO:0000256" key="2">
    <source>
        <dbReference type="ARBA" id="ARBA00023054"/>
    </source>
</evidence>
<dbReference type="AlphaFoldDB" id="A0AAV3PFB7"/>